<reference evidence="34 35" key="1">
    <citation type="journal article" date="2020" name="Nature">
        <title>Six reference-quality genomes reveal evolution of bat adaptations.</title>
        <authorList>
            <person name="Jebb D."/>
            <person name="Huang Z."/>
            <person name="Pippel M."/>
            <person name="Hughes G.M."/>
            <person name="Lavrichenko K."/>
            <person name="Devanna P."/>
            <person name="Winkler S."/>
            <person name="Jermiin L.S."/>
            <person name="Skirmuntt E.C."/>
            <person name="Katzourakis A."/>
            <person name="Burkitt-Gray L."/>
            <person name="Ray D.A."/>
            <person name="Sullivan K.A.M."/>
            <person name="Roscito J.G."/>
            <person name="Kirilenko B.M."/>
            <person name="Davalos L.M."/>
            <person name="Corthals A.P."/>
            <person name="Power M.L."/>
            <person name="Jones G."/>
            <person name="Ransome R.D."/>
            <person name="Dechmann D.K.N."/>
            <person name="Locatelli A.G."/>
            <person name="Puechmaille S.J."/>
            <person name="Fedrigo O."/>
            <person name="Jarvis E.D."/>
            <person name="Hiller M."/>
            <person name="Vernes S.C."/>
            <person name="Myers E.W."/>
            <person name="Teeling E.C."/>
        </authorList>
    </citation>
    <scope>NUCLEOTIDE SEQUENCE [LARGE SCALE GENOMIC DNA]</scope>
    <source>
        <strain evidence="34">MRouAeg1</strain>
        <tissue evidence="34">Muscle</tissue>
    </source>
</reference>
<comment type="catalytic activity">
    <reaction evidence="24">
        <text>17beta-estradiol + NADP(+) = estrone + NADPH + H(+)</text>
        <dbReference type="Rhea" id="RHEA:24616"/>
        <dbReference type="ChEBI" id="CHEBI:15378"/>
        <dbReference type="ChEBI" id="CHEBI:16469"/>
        <dbReference type="ChEBI" id="CHEBI:17263"/>
        <dbReference type="ChEBI" id="CHEBI:57783"/>
        <dbReference type="ChEBI" id="CHEBI:58349"/>
        <dbReference type="EC" id="1.1.1.62"/>
    </reaction>
    <physiologicalReaction direction="right-to-left" evidence="24">
        <dbReference type="Rhea" id="RHEA:24618"/>
    </physiologicalReaction>
</comment>
<evidence type="ECO:0000256" key="5">
    <source>
        <dbReference type="ARBA" id="ARBA00022857"/>
    </source>
</evidence>
<evidence type="ECO:0000256" key="33">
    <source>
        <dbReference type="SAM" id="Phobius"/>
    </source>
</evidence>
<dbReference type="AlphaFoldDB" id="A0A7J8BDQ4"/>
<comment type="subunit">
    <text evidence="26">Binds to the short form of prolactin receptor.</text>
</comment>
<dbReference type="SUPFAM" id="SSF51735">
    <property type="entry name" value="NAD(P)-binding Rossmann-fold domains"/>
    <property type="match status" value="1"/>
</dbReference>
<keyword evidence="12" id="KW-0325">Glycoprotein</keyword>
<dbReference type="EC" id="1.1.1.62" evidence="16"/>
<dbReference type="GO" id="GO:0006695">
    <property type="term" value="P:cholesterol biosynthetic process"/>
    <property type="evidence" value="ECO:0007669"/>
    <property type="project" value="TreeGrafter"/>
</dbReference>
<comment type="catalytic activity">
    <reaction evidence="21">
        <text>a 3beta-hydroxysteroid + NADP(+) = a 3-oxosteroid + NADPH + H(+)</text>
        <dbReference type="Rhea" id="RHEA:34787"/>
        <dbReference type="ChEBI" id="CHEBI:15378"/>
        <dbReference type="ChEBI" id="CHEBI:36836"/>
        <dbReference type="ChEBI" id="CHEBI:47788"/>
        <dbReference type="ChEBI" id="CHEBI:57783"/>
        <dbReference type="ChEBI" id="CHEBI:58349"/>
        <dbReference type="EC" id="1.1.1.270"/>
    </reaction>
    <physiologicalReaction direction="right-to-left" evidence="21">
        <dbReference type="Rhea" id="RHEA:34789"/>
    </physiologicalReaction>
</comment>
<dbReference type="InterPro" id="IPR052834">
    <property type="entry name" value="3KSR/17beta-HSD"/>
</dbReference>
<evidence type="ECO:0000256" key="30">
    <source>
        <dbReference type="ARBA" id="ARBA00081545"/>
    </source>
</evidence>
<evidence type="ECO:0000256" key="2">
    <source>
        <dbReference type="ARBA" id="ARBA00022516"/>
    </source>
</evidence>
<evidence type="ECO:0000256" key="21">
    <source>
        <dbReference type="ARBA" id="ARBA00051929"/>
    </source>
</evidence>
<comment type="catalytic activity">
    <reaction evidence="19">
        <text>5alpha-cholest-8-en-3-one + NADPH + H(+) = 5alpha-cholest-8-en-3beta-ol + NADP(+)</text>
        <dbReference type="Rhea" id="RHEA:46852"/>
        <dbReference type="ChEBI" id="CHEBI:15378"/>
        <dbReference type="ChEBI" id="CHEBI:16608"/>
        <dbReference type="ChEBI" id="CHEBI:57783"/>
        <dbReference type="ChEBI" id="CHEBI:58349"/>
        <dbReference type="ChEBI" id="CHEBI:87056"/>
    </reaction>
    <physiologicalReaction direction="left-to-right" evidence="19">
        <dbReference type="Rhea" id="RHEA:46853"/>
    </physiologicalReaction>
</comment>
<keyword evidence="35" id="KW-1185">Reference proteome</keyword>
<proteinExistence type="inferred from homology"/>
<dbReference type="Proteomes" id="UP000593571">
    <property type="component" value="Unassembled WGS sequence"/>
</dbReference>
<keyword evidence="9" id="KW-0520">NAD</keyword>
<dbReference type="EC" id="1.1.1.210" evidence="27"/>
<evidence type="ECO:0000256" key="7">
    <source>
        <dbReference type="ARBA" id="ARBA00022989"/>
    </source>
</evidence>
<dbReference type="PRINTS" id="PR00081">
    <property type="entry name" value="GDHRDH"/>
</dbReference>
<evidence type="ECO:0000256" key="4">
    <source>
        <dbReference type="ARBA" id="ARBA00022824"/>
    </source>
</evidence>
<comment type="catalytic activity">
    <reaction evidence="20">
        <text>5alpha-androstane-3beta,17beta-diol + NADP(+) = 17beta-hydroxy-5alpha-androstan-3-one + NADPH + H(+)</text>
        <dbReference type="Rhea" id="RHEA:16297"/>
        <dbReference type="ChEBI" id="CHEBI:15378"/>
        <dbReference type="ChEBI" id="CHEBI:16330"/>
        <dbReference type="ChEBI" id="CHEBI:18329"/>
        <dbReference type="ChEBI" id="CHEBI:57783"/>
        <dbReference type="ChEBI" id="CHEBI:58349"/>
        <dbReference type="EC" id="1.1.1.210"/>
    </reaction>
    <physiologicalReaction direction="right-to-left" evidence="20">
        <dbReference type="Rhea" id="RHEA:16299"/>
    </physiologicalReaction>
</comment>
<evidence type="ECO:0000256" key="12">
    <source>
        <dbReference type="ARBA" id="ARBA00023180"/>
    </source>
</evidence>
<feature type="transmembrane region" description="Helical" evidence="33">
    <location>
        <begin position="232"/>
        <end position="254"/>
    </location>
</feature>
<evidence type="ECO:0000256" key="18">
    <source>
        <dbReference type="ARBA" id="ARBA00048246"/>
    </source>
</evidence>
<comment type="catalytic activity">
    <reaction evidence="25">
        <text>zymosterone + NADPH + H(+) = zymosterol + NADP(+)</text>
        <dbReference type="Rhea" id="RHEA:33459"/>
        <dbReference type="ChEBI" id="CHEBI:15378"/>
        <dbReference type="ChEBI" id="CHEBI:18252"/>
        <dbReference type="ChEBI" id="CHEBI:52386"/>
        <dbReference type="ChEBI" id="CHEBI:57783"/>
        <dbReference type="ChEBI" id="CHEBI:58349"/>
    </reaction>
    <physiologicalReaction direction="left-to-right" evidence="25">
        <dbReference type="Rhea" id="RHEA:33460"/>
    </physiologicalReaction>
</comment>
<evidence type="ECO:0000256" key="8">
    <source>
        <dbReference type="ARBA" id="ARBA00023002"/>
    </source>
</evidence>
<comment type="subcellular location">
    <subcellularLocation>
        <location evidence="1">Endoplasmic reticulum membrane</location>
        <topology evidence="1">Single-pass membrane protein</topology>
    </subcellularLocation>
</comment>
<keyword evidence="4" id="KW-0256">Endoplasmic reticulum</keyword>
<evidence type="ECO:0000256" key="17">
    <source>
        <dbReference type="ARBA" id="ARBA00037929"/>
    </source>
</evidence>
<comment type="pathway">
    <text evidence="17">Steroid biosynthesis; estrogen biosynthesis.</text>
</comment>
<protein>
    <recommendedName>
        <fullName evidence="28">3-keto-steroid reductase/17-beta-hydroxysteroid dehydrogenase 7</fullName>
        <ecNumber evidence="27">1.1.1.210</ecNumber>
        <ecNumber evidence="15">1.1.1.270</ecNumber>
        <ecNumber evidence="16">1.1.1.62</ecNumber>
    </recommendedName>
    <alternativeName>
        <fullName evidence="30">17-beta-hydroxysteroid dehydrogenase 7</fullName>
    </alternativeName>
    <alternativeName>
        <fullName evidence="31">3-keto-steroid reductase</fullName>
    </alternativeName>
    <alternativeName>
        <fullName evidence="29">Dihydrotestosterone oxidoreductase</fullName>
    </alternativeName>
    <alternativeName>
        <fullName evidence="32">Estradiol 17-beta-dehydrogenase 7</fullName>
    </alternativeName>
</protein>
<dbReference type="InterPro" id="IPR002347">
    <property type="entry name" value="SDR_fam"/>
</dbReference>
<dbReference type="PANTHER" id="PTHR44442:SF1">
    <property type="entry name" value="3-KETO-STEROID REDUCTASE_17-BETA-HYDROXYSTEROID DEHYDROGENASE 7"/>
    <property type="match status" value="1"/>
</dbReference>
<evidence type="ECO:0000256" key="20">
    <source>
        <dbReference type="ARBA" id="ARBA00051795"/>
    </source>
</evidence>
<evidence type="ECO:0000256" key="26">
    <source>
        <dbReference type="ARBA" id="ARBA00063141"/>
    </source>
</evidence>
<evidence type="ECO:0000256" key="24">
    <source>
        <dbReference type="ARBA" id="ARBA00052450"/>
    </source>
</evidence>
<keyword evidence="2" id="KW-0444">Lipid biosynthesis</keyword>
<comment type="catalytic activity">
    <reaction evidence="23">
        <text>4alpha-methyl-5alpha-cholest-8-en-3-one + NADPH + H(+) = 4alpha-methyl-5alpha-cholest-8-en-3beta-ol + NADP(+)</text>
        <dbReference type="Rhea" id="RHEA:46832"/>
        <dbReference type="ChEBI" id="CHEBI:15378"/>
        <dbReference type="ChEBI" id="CHEBI:57783"/>
        <dbReference type="ChEBI" id="CHEBI:58349"/>
        <dbReference type="ChEBI" id="CHEBI:87050"/>
        <dbReference type="ChEBI" id="CHEBI:87051"/>
    </reaction>
    <physiologicalReaction direction="left-to-right" evidence="23">
        <dbReference type="Rhea" id="RHEA:46833"/>
    </physiologicalReaction>
</comment>
<name>A0A7J8BDQ4_ROUAE</name>
<evidence type="ECO:0000313" key="34">
    <source>
        <dbReference type="EMBL" id="KAF6396812.1"/>
    </source>
</evidence>
<dbReference type="GO" id="GO:0000253">
    <property type="term" value="F:3-beta-hydroxysteroid 3-dehydrogenase (NADP+) activity"/>
    <property type="evidence" value="ECO:0007669"/>
    <property type="project" value="UniProtKB-EC"/>
</dbReference>
<comment type="catalytic activity">
    <reaction evidence="22">
        <text>4alpha-methyl-5alpha-cholest-7-en-3beta-ol + NADP(+) = 4alpha-methyl-5alpha-cholest-7-en-3-one + NADPH + H(+)</text>
        <dbReference type="Rhea" id="RHEA:18409"/>
        <dbReference type="ChEBI" id="CHEBI:15378"/>
        <dbReference type="ChEBI" id="CHEBI:16495"/>
        <dbReference type="ChEBI" id="CHEBI:18378"/>
        <dbReference type="ChEBI" id="CHEBI:57783"/>
        <dbReference type="ChEBI" id="CHEBI:58349"/>
        <dbReference type="EC" id="1.1.1.270"/>
    </reaction>
    <physiologicalReaction direction="right-to-left" evidence="22">
        <dbReference type="Rhea" id="RHEA:18411"/>
    </physiologicalReaction>
</comment>
<evidence type="ECO:0000256" key="13">
    <source>
        <dbReference type="ARBA" id="ARBA00023589"/>
    </source>
</evidence>
<evidence type="ECO:0000256" key="19">
    <source>
        <dbReference type="ARBA" id="ARBA00050673"/>
    </source>
</evidence>
<dbReference type="PANTHER" id="PTHR44442">
    <property type="entry name" value="3-KETO-STEROID REDUCTASE"/>
    <property type="match status" value="1"/>
</dbReference>
<keyword evidence="7 33" id="KW-1133">Transmembrane helix</keyword>
<evidence type="ECO:0000256" key="27">
    <source>
        <dbReference type="ARBA" id="ARBA00066807"/>
    </source>
</evidence>
<dbReference type="Gene3D" id="3.40.50.720">
    <property type="entry name" value="NAD(P)-binding Rossmann-like Domain"/>
    <property type="match status" value="1"/>
</dbReference>
<accession>A0A7J8BDQ4</accession>
<evidence type="ECO:0000256" key="9">
    <source>
        <dbReference type="ARBA" id="ARBA00023027"/>
    </source>
</evidence>
<evidence type="ECO:0000313" key="35">
    <source>
        <dbReference type="Proteomes" id="UP000593571"/>
    </source>
</evidence>
<evidence type="ECO:0000256" key="29">
    <source>
        <dbReference type="ARBA" id="ARBA00077091"/>
    </source>
</evidence>
<evidence type="ECO:0000256" key="28">
    <source>
        <dbReference type="ARBA" id="ARBA00071031"/>
    </source>
</evidence>
<dbReference type="GO" id="GO:0047024">
    <property type="term" value="F:5-alpha-androstane-3-beta,17-beta-diol dehydrogenase (NADP+) activity"/>
    <property type="evidence" value="ECO:0007669"/>
    <property type="project" value="UniProtKB-EC"/>
</dbReference>
<evidence type="ECO:0000256" key="16">
    <source>
        <dbReference type="ARBA" id="ARBA00024072"/>
    </source>
</evidence>
<keyword evidence="10" id="KW-0443">Lipid metabolism</keyword>
<comment type="caution">
    <text evidence="34">The sequence shown here is derived from an EMBL/GenBank/DDBJ whole genome shotgun (WGS) entry which is preliminary data.</text>
</comment>
<comment type="catalytic activity">
    <reaction evidence="18">
        <text>3-dehydro-4alpha-methylzymosterol + NADPH + H(+) = 4alpha-methylzymosterol + NADP(+)</text>
        <dbReference type="Rhea" id="RHEA:36379"/>
        <dbReference type="ChEBI" id="CHEBI:1949"/>
        <dbReference type="ChEBI" id="CHEBI:15378"/>
        <dbReference type="ChEBI" id="CHEBI:57783"/>
        <dbReference type="ChEBI" id="CHEBI:58349"/>
        <dbReference type="ChEBI" id="CHEBI:136486"/>
        <dbReference type="EC" id="1.1.1.270"/>
    </reaction>
    <physiologicalReaction direction="left-to-right" evidence="18">
        <dbReference type="Rhea" id="RHEA:36380"/>
    </physiologicalReaction>
</comment>
<evidence type="ECO:0000256" key="14">
    <source>
        <dbReference type="ARBA" id="ARBA00023593"/>
    </source>
</evidence>
<gene>
    <name evidence="34" type="ORF">HJG63_006455</name>
</gene>
<evidence type="ECO:0000256" key="23">
    <source>
        <dbReference type="ARBA" id="ARBA00052448"/>
    </source>
</evidence>
<dbReference type="InterPro" id="IPR036291">
    <property type="entry name" value="NAD(P)-bd_dom_sf"/>
</dbReference>
<keyword evidence="3 33" id="KW-0812">Transmembrane</keyword>
<dbReference type="FunFam" id="3.40.50.720:FF:000289">
    <property type="entry name" value="Hydroxysteroid 17-beta dehydrogenase 7"/>
    <property type="match status" value="1"/>
</dbReference>
<evidence type="ECO:0000256" key="25">
    <source>
        <dbReference type="ARBA" id="ARBA00052561"/>
    </source>
</evidence>
<dbReference type="EC" id="1.1.1.270" evidence="15"/>
<evidence type="ECO:0000256" key="11">
    <source>
        <dbReference type="ARBA" id="ARBA00023136"/>
    </source>
</evidence>
<evidence type="ECO:0000256" key="6">
    <source>
        <dbReference type="ARBA" id="ARBA00022955"/>
    </source>
</evidence>
<evidence type="ECO:0000256" key="10">
    <source>
        <dbReference type="ARBA" id="ARBA00023098"/>
    </source>
</evidence>
<dbReference type="GO" id="GO:0005789">
    <property type="term" value="C:endoplasmic reticulum membrane"/>
    <property type="evidence" value="ECO:0007669"/>
    <property type="project" value="UniProtKB-SubCell"/>
</dbReference>
<evidence type="ECO:0000256" key="15">
    <source>
        <dbReference type="ARBA" id="ARBA00023621"/>
    </source>
</evidence>
<keyword evidence="11 33" id="KW-0472">Membrane</keyword>
<comment type="similarity">
    <text evidence="14">Belongs to the short-chain dehydrogenases/reductases (SDR) family. ERG27 subfamily.</text>
</comment>
<keyword evidence="6" id="KW-0752">Steroid biosynthesis</keyword>
<evidence type="ECO:0000256" key="31">
    <source>
        <dbReference type="ARBA" id="ARBA00083156"/>
    </source>
</evidence>
<dbReference type="EMBL" id="JACASE010000017">
    <property type="protein sequence ID" value="KAF6396812.1"/>
    <property type="molecule type" value="Genomic_DNA"/>
</dbReference>
<evidence type="ECO:0000256" key="1">
    <source>
        <dbReference type="ARBA" id="ARBA00004389"/>
    </source>
</evidence>
<dbReference type="GO" id="GO:0004303">
    <property type="term" value="F:estradiol 17-beta-dehydrogenase [NAD(P)+] activity"/>
    <property type="evidence" value="ECO:0007669"/>
    <property type="project" value="UniProtKB-EC"/>
</dbReference>
<keyword evidence="8" id="KW-0560">Oxidoreductase</keyword>
<comment type="pathway">
    <text evidence="13">Steroid biosynthesis; zymosterol biosynthesis; zymosterol from lanosterol: step 5/6.</text>
</comment>
<evidence type="ECO:0000256" key="3">
    <source>
        <dbReference type="ARBA" id="ARBA00022692"/>
    </source>
</evidence>
<dbReference type="GO" id="GO:0006703">
    <property type="term" value="P:estrogen biosynthetic process"/>
    <property type="evidence" value="ECO:0007669"/>
    <property type="project" value="UniProtKB-ARBA"/>
</dbReference>
<dbReference type="Pfam" id="PF00106">
    <property type="entry name" value="adh_short"/>
    <property type="match status" value="1"/>
</dbReference>
<evidence type="ECO:0000256" key="22">
    <source>
        <dbReference type="ARBA" id="ARBA00052439"/>
    </source>
</evidence>
<keyword evidence="5" id="KW-0521">NADP</keyword>
<sequence>MRKVVLVTGANSGVGHALCQRLLQEDDGLHLCLACRNPDRAEAARAALLASCPSAQITAVQVDVSDPRSVLRAAGELRRRFRRLDCVYLNAGIMPQPQLDVGALLSGLFSRRVVHMLCTAEGLLIQHDRVTADGLQEVFATNVFGHFLLVRELEPLLCDGDSPARLIWTSSRSAQKAKFSLQDFQHRSGQEPYSSSKYAMDLLSVALNRKLNQRGLYSSVACPGTMLTSMTYGILPAFVWTLLMPIIWLLRFLVNGFTLTPHNGAEVLPAEDARGAGQPAVRCPCWGHRLTEEENASRLLLISPQCVRQTGGSAKGQSLGVAHCTSTMQSTEPGGQVWLFRQRPESLDPLSKYLSTATGFGSTYVTAQKMDLDEDTAERFYHSLLELDTHVRATLQGTGAQS</sequence>
<evidence type="ECO:0000256" key="32">
    <source>
        <dbReference type="ARBA" id="ARBA00083257"/>
    </source>
</evidence>
<organism evidence="34 35">
    <name type="scientific">Rousettus aegyptiacus</name>
    <name type="common">Egyptian fruit bat</name>
    <name type="synonym">Pteropus aegyptiacus</name>
    <dbReference type="NCBI Taxonomy" id="9407"/>
    <lineage>
        <taxon>Eukaryota</taxon>
        <taxon>Metazoa</taxon>
        <taxon>Chordata</taxon>
        <taxon>Craniata</taxon>
        <taxon>Vertebrata</taxon>
        <taxon>Euteleostomi</taxon>
        <taxon>Mammalia</taxon>
        <taxon>Eutheria</taxon>
        <taxon>Laurasiatheria</taxon>
        <taxon>Chiroptera</taxon>
        <taxon>Yinpterochiroptera</taxon>
        <taxon>Pteropodoidea</taxon>
        <taxon>Pteropodidae</taxon>
        <taxon>Rousettinae</taxon>
        <taxon>Rousettus</taxon>
    </lineage>
</organism>